<dbReference type="Gene3D" id="3.40.1350.140">
    <property type="entry name" value="MepB-like"/>
    <property type="match status" value="1"/>
</dbReference>
<comment type="caution">
    <text evidence="1">The sequence shown here is derived from an EMBL/GenBank/DDBJ whole genome shotgun (WGS) entry which is preliminary data.</text>
</comment>
<accession>A0A9X4QXS6</accession>
<dbReference type="Pfam" id="PF08877">
    <property type="entry name" value="MepB-like"/>
    <property type="match status" value="1"/>
</dbReference>
<keyword evidence="2" id="KW-1185">Reference proteome</keyword>
<dbReference type="AlphaFoldDB" id="A0A9X4QXS6"/>
<dbReference type="RefSeq" id="WP_069818746.1">
    <property type="nucleotide sequence ID" value="NZ_JAMBPY010000001.1"/>
</dbReference>
<dbReference type="Proteomes" id="UP001152422">
    <property type="component" value="Unassembled WGS sequence"/>
</dbReference>
<dbReference type="InterPro" id="IPR038231">
    <property type="entry name" value="MepB-like_sf"/>
</dbReference>
<proteinExistence type="predicted"/>
<protein>
    <submittedName>
        <fullName evidence="1">MepB family protein</fullName>
    </submittedName>
</protein>
<dbReference type="InterPro" id="IPR011235">
    <property type="entry name" value="MepB-like"/>
</dbReference>
<organism evidence="1 2">
    <name type="scientific">Staphylococcus equorum</name>
    <dbReference type="NCBI Taxonomy" id="246432"/>
    <lineage>
        <taxon>Bacteria</taxon>
        <taxon>Bacillati</taxon>
        <taxon>Bacillota</taxon>
        <taxon>Bacilli</taxon>
        <taxon>Bacillales</taxon>
        <taxon>Staphylococcaceae</taxon>
        <taxon>Staphylococcus</taxon>
    </lineage>
</organism>
<dbReference type="EMBL" id="JAMBQA010000001">
    <property type="protein sequence ID" value="MDG0844768.1"/>
    <property type="molecule type" value="Genomic_DNA"/>
</dbReference>
<reference evidence="1" key="1">
    <citation type="submission" date="2022-05" db="EMBL/GenBank/DDBJ databases">
        <title>Comparative genomics of Staphylococcus equorum isolates.</title>
        <authorList>
            <person name="Luelf R.H."/>
        </authorList>
    </citation>
    <scope>NUCLEOTIDE SEQUENCE</scope>
    <source>
        <strain evidence="1">TMW 2.2497</strain>
    </source>
</reference>
<dbReference type="PIRSF" id="PIRSF032285">
    <property type="entry name" value="UCP032285"/>
    <property type="match status" value="1"/>
</dbReference>
<evidence type="ECO:0000313" key="1">
    <source>
        <dbReference type="EMBL" id="MDG0844768.1"/>
    </source>
</evidence>
<evidence type="ECO:0000313" key="2">
    <source>
        <dbReference type="Proteomes" id="UP001152422"/>
    </source>
</evidence>
<name>A0A9X4QXS6_9STAP</name>
<sequence length="167" mass="19724">MFEEYASKKLINKMDEMVNDFSPVNFEIEKWNREYEGFNFSLTHHTFKSRLAKKTPKKTGYFVAMWQKNEIAKNIPFNCENSKDYLVINIIDGARTGQFIFPKDILLANGIITSTKHKGKMAMRVYPNWESNLNKTALKTQKWQSPYFLDLSTTFNEKDICTYYEIK</sequence>
<gene>
    <name evidence="1" type="ORF">M4L89_00745</name>
</gene>